<keyword evidence="1" id="KW-0472">Membrane</keyword>
<feature type="transmembrane region" description="Helical" evidence="1">
    <location>
        <begin position="61"/>
        <end position="80"/>
    </location>
</feature>
<feature type="transmembrane region" description="Helical" evidence="1">
    <location>
        <begin position="146"/>
        <end position="167"/>
    </location>
</feature>
<keyword evidence="1" id="KW-0812">Transmembrane</keyword>
<evidence type="ECO:0000313" key="3">
    <source>
        <dbReference type="Proteomes" id="UP000319825"/>
    </source>
</evidence>
<sequence>MARLSRTVGLLGLRYPGGPELNEERHATWLELFFDLVFVLALLGVTARLDIRASPSVQELAVAIVLYVLIQWSWIGQSFYDTRYDPDDTLHRLLVLAATVGAGAITFGVQQAPSGLLLPVGYLIVRGCLLLMYLRVLAADRSAWDLVAVYLTGFGTGWLLWAGSLAISPTVRPAVWITALAVELLTPWLGRRWLRRHPVHSTHLPERLGQFTIILLGATLTNLRDAVPTAHPPARVVAAAVAAFLLPASIWWIYTTYVNSRLAVPQLGSGQGYAYLHSPAGAAVLFLGWALGVVVYEIGQSRQMPVNARFVLGGSIVTWMLCGLGLHRFALGRMPRRRFIVGLVGITLAIVVTLVVTEPGLLLGLTSAILVGYAIVVSPQIVKATKGYR</sequence>
<gene>
    <name evidence="2" type="ORF">JD77_02256</name>
</gene>
<feature type="transmembrane region" description="Helical" evidence="1">
    <location>
        <begin position="275"/>
        <end position="296"/>
    </location>
</feature>
<accession>A0A562I9H2</accession>
<feature type="transmembrane region" description="Helical" evidence="1">
    <location>
        <begin position="236"/>
        <end position="254"/>
    </location>
</feature>
<proteinExistence type="predicted"/>
<reference evidence="2 3" key="1">
    <citation type="submission" date="2019-07" db="EMBL/GenBank/DDBJ databases">
        <title>R&amp;d 2014.</title>
        <authorList>
            <person name="Klenk H.-P."/>
        </authorList>
    </citation>
    <scope>NUCLEOTIDE SEQUENCE [LARGE SCALE GENOMIC DNA]</scope>
    <source>
        <strain evidence="2 3">DSM 43868</strain>
    </source>
</reference>
<dbReference type="RefSeq" id="WP_170286426.1">
    <property type="nucleotide sequence ID" value="NZ_BAAATQ010000231.1"/>
</dbReference>
<feature type="transmembrane region" description="Helical" evidence="1">
    <location>
        <begin position="29"/>
        <end position="49"/>
    </location>
</feature>
<dbReference type="AlphaFoldDB" id="A0A562I9H2"/>
<dbReference type="InterPro" id="IPR010640">
    <property type="entry name" value="Low_temperature_requirement_A"/>
</dbReference>
<evidence type="ECO:0000313" key="2">
    <source>
        <dbReference type="EMBL" id="TWH67284.1"/>
    </source>
</evidence>
<organism evidence="2 3">
    <name type="scientific">Micromonospora olivasterospora</name>
    <dbReference type="NCBI Taxonomy" id="1880"/>
    <lineage>
        <taxon>Bacteria</taxon>
        <taxon>Bacillati</taxon>
        <taxon>Actinomycetota</taxon>
        <taxon>Actinomycetes</taxon>
        <taxon>Micromonosporales</taxon>
        <taxon>Micromonosporaceae</taxon>
        <taxon>Micromonospora</taxon>
    </lineage>
</organism>
<keyword evidence="1" id="KW-1133">Transmembrane helix</keyword>
<dbReference type="PANTHER" id="PTHR36840">
    <property type="entry name" value="BLL5714 PROTEIN"/>
    <property type="match status" value="1"/>
</dbReference>
<feature type="transmembrane region" description="Helical" evidence="1">
    <location>
        <begin position="339"/>
        <end position="356"/>
    </location>
</feature>
<feature type="transmembrane region" description="Helical" evidence="1">
    <location>
        <begin position="308"/>
        <end position="327"/>
    </location>
</feature>
<name>A0A562I9H2_MICOL</name>
<keyword evidence="3" id="KW-1185">Reference proteome</keyword>
<dbReference type="EMBL" id="VLKE01000001">
    <property type="protein sequence ID" value="TWH67284.1"/>
    <property type="molecule type" value="Genomic_DNA"/>
</dbReference>
<dbReference type="Proteomes" id="UP000319825">
    <property type="component" value="Unassembled WGS sequence"/>
</dbReference>
<feature type="transmembrane region" description="Helical" evidence="1">
    <location>
        <begin position="92"/>
        <end position="110"/>
    </location>
</feature>
<dbReference type="Pfam" id="PF06772">
    <property type="entry name" value="LtrA"/>
    <property type="match status" value="1"/>
</dbReference>
<protein>
    <submittedName>
        <fullName evidence="2">Low temperature requirement protein LtrA</fullName>
    </submittedName>
</protein>
<feature type="transmembrane region" description="Helical" evidence="1">
    <location>
        <begin position="362"/>
        <end position="382"/>
    </location>
</feature>
<comment type="caution">
    <text evidence="2">The sequence shown here is derived from an EMBL/GenBank/DDBJ whole genome shotgun (WGS) entry which is preliminary data.</text>
</comment>
<evidence type="ECO:0000256" key="1">
    <source>
        <dbReference type="SAM" id="Phobius"/>
    </source>
</evidence>
<dbReference type="PANTHER" id="PTHR36840:SF1">
    <property type="entry name" value="BLL5714 PROTEIN"/>
    <property type="match status" value="1"/>
</dbReference>
<feature type="transmembrane region" description="Helical" evidence="1">
    <location>
        <begin position="116"/>
        <end position="134"/>
    </location>
</feature>